<feature type="transmembrane region" description="Helical" evidence="7">
    <location>
        <begin position="226"/>
        <end position="245"/>
    </location>
</feature>
<evidence type="ECO:0000256" key="7">
    <source>
        <dbReference type="SAM" id="Phobius"/>
    </source>
</evidence>
<evidence type="ECO:0000256" key="3">
    <source>
        <dbReference type="ARBA" id="ARBA00022692"/>
    </source>
</evidence>
<dbReference type="EMBL" id="PPCN01000009">
    <property type="protein sequence ID" value="POF29291.1"/>
    <property type="molecule type" value="Genomic_DNA"/>
</dbReference>
<dbReference type="InterPro" id="IPR036938">
    <property type="entry name" value="PAP2/HPO_sf"/>
</dbReference>
<accession>A0A2S3UNM5</accession>
<dbReference type="Pfam" id="PF01569">
    <property type="entry name" value="PAP2"/>
    <property type="match status" value="1"/>
</dbReference>
<dbReference type="PANTHER" id="PTHR14969:SF62">
    <property type="entry name" value="DECAPRENYLPHOSPHORYL-5-PHOSPHORIBOSE PHOSPHATASE RV3807C-RELATED"/>
    <property type="match status" value="1"/>
</dbReference>
<proteinExistence type="predicted"/>
<dbReference type="PANTHER" id="PTHR14969">
    <property type="entry name" value="SPHINGOSINE-1-PHOSPHATE PHOSPHOHYDROLASE"/>
    <property type="match status" value="1"/>
</dbReference>
<reference evidence="9 10" key="1">
    <citation type="submission" date="2018-01" db="EMBL/GenBank/DDBJ databases">
        <title>Genomic Encyclopedia of Archaeal and Bacterial Type Strains, Phase II (KMG-II): from individual species to whole genera.</title>
        <authorList>
            <person name="Goeker M."/>
        </authorList>
    </citation>
    <scope>NUCLEOTIDE SEQUENCE [LARGE SCALE GENOMIC DNA]</scope>
    <source>
        <strain evidence="9 10">DSM 17023</strain>
    </source>
</reference>
<keyword evidence="10" id="KW-1185">Reference proteome</keyword>
<dbReference type="SMART" id="SM00014">
    <property type="entry name" value="acidPPc"/>
    <property type="match status" value="1"/>
</dbReference>
<feature type="transmembrane region" description="Helical" evidence="7">
    <location>
        <begin position="49"/>
        <end position="72"/>
    </location>
</feature>
<dbReference type="GO" id="GO:0005886">
    <property type="term" value="C:plasma membrane"/>
    <property type="evidence" value="ECO:0007669"/>
    <property type="project" value="UniProtKB-SubCell"/>
</dbReference>
<gene>
    <name evidence="9" type="ORF">CLV41_10964</name>
</gene>
<evidence type="ECO:0000313" key="9">
    <source>
        <dbReference type="EMBL" id="POF29291.1"/>
    </source>
</evidence>
<dbReference type="Proteomes" id="UP000236959">
    <property type="component" value="Unassembled WGS sequence"/>
</dbReference>
<dbReference type="InterPro" id="IPR000326">
    <property type="entry name" value="PAP2/HPO"/>
</dbReference>
<dbReference type="OrthoDB" id="9780507at2"/>
<evidence type="ECO:0000256" key="4">
    <source>
        <dbReference type="ARBA" id="ARBA00022801"/>
    </source>
</evidence>
<protein>
    <submittedName>
        <fullName evidence="9">Undecaprenyl-diphosphatase</fullName>
    </submittedName>
</protein>
<evidence type="ECO:0000256" key="5">
    <source>
        <dbReference type="ARBA" id="ARBA00022989"/>
    </source>
</evidence>
<organism evidence="9 10">
    <name type="scientific">Roseibium marinum</name>
    <dbReference type="NCBI Taxonomy" id="281252"/>
    <lineage>
        <taxon>Bacteria</taxon>
        <taxon>Pseudomonadati</taxon>
        <taxon>Pseudomonadota</taxon>
        <taxon>Alphaproteobacteria</taxon>
        <taxon>Hyphomicrobiales</taxon>
        <taxon>Stappiaceae</taxon>
        <taxon>Roseibium</taxon>
    </lineage>
</organism>
<name>A0A2S3UNM5_9HYPH</name>
<sequence length="303" mass="33499">MTSSGKFVWRIHARMRGNVRRAAILFAGRKERSRHNRDPLPPGQRPQDILAVLLLTVGIAVVAFDVPTFPWLQSLPGEYRSAFRIFTDLGKSDWILGTTGIVCLALLAIDAGRYAFRLRMAIGAVFTYAAFIFYTVAATGLLAIVFKWSLGRARPKLYEEVGPVHFDFLAFDGSYTSFPSGHSTTVAALATALAFIFPAYRWLIVVAAFWLAFSRVMVGAHYPSDVIAGTLLGMTFTFFSVRAMARRRIGFHLSASGKIEPNMNLLSAAACLRAVWQVIRGQRGADRVLPEVQMAEEAERTSS</sequence>
<evidence type="ECO:0000313" key="10">
    <source>
        <dbReference type="Proteomes" id="UP000236959"/>
    </source>
</evidence>
<keyword evidence="2" id="KW-1003">Cell membrane</keyword>
<evidence type="ECO:0000256" key="1">
    <source>
        <dbReference type="ARBA" id="ARBA00004651"/>
    </source>
</evidence>
<keyword evidence="3 7" id="KW-0812">Transmembrane</keyword>
<dbReference type="AlphaFoldDB" id="A0A2S3UNM5"/>
<dbReference type="SUPFAM" id="SSF48317">
    <property type="entry name" value="Acid phosphatase/Vanadium-dependent haloperoxidase"/>
    <property type="match status" value="1"/>
</dbReference>
<dbReference type="Gene3D" id="1.20.144.10">
    <property type="entry name" value="Phosphatidic acid phosphatase type 2/haloperoxidase"/>
    <property type="match status" value="1"/>
</dbReference>
<comment type="subcellular location">
    <subcellularLocation>
        <location evidence="1">Cell membrane</location>
        <topology evidence="1">Multi-pass membrane protein</topology>
    </subcellularLocation>
</comment>
<evidence type="ECO:0000256" key="2">
    <source>
        <dbReference type="ARBA" id="ARBA00022475"/>
    </source>
</evidence>
<keyword evidence="6 7" id="KW-0472">Membrane</keyword>
<dbReference type="GO" id="GO:0016787">
    <property type="term" value="F:hydrolase activity"/>
    <property type="evidence" value="ECO:0007669"/>
    <property type="project" value="UniProtKB-KW"/>
</dbReference>
<feature type="transmembrane region" description="Helical" evidence="7">
    <location>
        <begin position="186"/>
        <end position="214"/>
    </location>
</feature>
<feature type="domain" description="Phosphatidic acid phosphatase type 2/haloperoxidase" evidence="8">
    <location>
        <begin position="131"/>
        <end position="241"/>
    </location>
</feature>
<comment type="caution">
    <text evidence="9">The sequence shown here is derived from an EMBL/GenBank/DDBJ whole genome shotgun (WGS) entry which is preliminary data.</text>
</comment>
<evidence type="ECO:0000259" key="8">
    <source>
        <dbReference type="SMART" id="SM00014"/>
    </source>
</evidence>
<feature type="transmembrane region" description="Helical" evidence="7">
    <location>
        <begin position="122"/>
        <end position="146"/>
    </location>
</feature>
<keyword evidence="4" id="KW-0378">Hydrolase</keyword>
<feature type="transmembrane region" description="Helical" evidence="7">
    <location>
        <begin position="93"/>
        <end position="116"/>
    </location>
</feature>
<keyword evidence="5 7" id="KW-1133">Transmembrane helix</keyword>
<evidence type="ECO:0000256" key="6">
    <source>
        <dbReference type="ARBA" id="ARBA00023136"/>
    </source>
</evidence>